<dbReference type="Gene3D" id="2.40.50.140">
    <property type="entry name" value="Nucleic acid-binding proteins"/>
    <property type="match status" value="1"/>
</dbReference>
<dbReference type="GO" id="GO:0006351">
    <property type="term" value="P:DNA-templated transcription"/>
    <property type="evidence" value="ECO:0007669"/>
    <property type="project" value="UniProtKB-UniRule"/>
</dbReference>
<gene>
    <name evidence="1" type="primary">rpo8</name>
    <name evidence="1" type="synonym">rpoG</name>
    <name evidence="2" type="ORF">ENM84_06430</name>
</gene>
<keyword evidence="1" id="KW-0804">Transcription</keyword>
<keyword evidence="1" id="KW-0240">DNA-directed RNA polymerase</keyword>
<keyword evidence="1" id="KW-0548">Nucleotidyltransferase</keyword>
<name>A0A7C5XL63_9CREN</name>
<dbReference type="GO" id="GO:0000428">
    <property type="term" value="C:DNA-directed RNA polymerase complex"/>
    <property type="evidence" value="ECO:0007669"/>
    <property type="project" value="UniProtKB-KW"/>
</dbReference>
<accession>A0A7C5XL63</accession>
<dbReference type="GO" id="GO:0005737">
    <property type="term" value="C:cytoplasm"/>
    <property type="evidence" value="ECO:0007669"/>
    <property type="project" value="UniProtKB-SubCell"/>
</dbReference>
<comment type="function">
    <text evidence="1">DNA-dependent RNA polymerase (RNAP) catalyzes the transcription of DNA into RNA using the four ribonucleoside triphosphates as substrates.</text>
</comment>
<dbReference type="EMBL" id="DRZI01000274">
    <property type="protein sequence ID" value="HHP82282.1"/>
    <property type="molecule type" value="Genomic_DNA"/>
</dbReference>
<protein>
    <recommendedName>
        <fullName evidence="1">DNA-directed RNA polymerase subunit Rpo8</fullName>
        <ecNumber evidence="1">2.7.7.6</ecNumber>
    </recommendedName>
    <alternativeName>
        <fullName evidence="1">DNA-directed RNA polymerase, subunit G</fullName>
    </alternativeName>
</protein>
<keyword evidence="1" id="KW-0808">Transferase</keyword>
<dbReference type="InterPro" id="IPR012340">
    <property type="entry name" value="NA-bd_OB-fold"/>
</dbReference>
<comment type="catalytic activity">
    <reaction evidence="1">
        <text>RNA(n) + a ribonucleoside 5'-triphosphate = RNA(n+1) + diphosphate</text>
        <dbReference type="Rhea" id="RHEA:21248"/>
        <dbReference type="Rhea" id="RHEA-COMP:14527"/>
        <dbReference type="Rhea" id="RHEA-COMP:17342"/>
        <dbReference type="ChEBI" id="CHEBI:33019"/>
        <dbReference type="ChEBI" id="CHEBI:61557"/>
        <dbReference type="ChEBI" id="CHEBI:140395"/>
        <dbReference type="EC" id="2.7.7.6"/>
    </reaction>
</comment>
<sequence length="118" mass="13350">MDINLRCSVTGLSASRIPDIYIIDMSCGETTIQMDIHRSVNIVKQGDNIEVLISKNIPVYVEGKDFVAHGYVLSKRDRDGGARIYISLWGFLVIVDTKDANIADFFNYMDKIYIKLSK</sequence>
<comment type="subunit">
    <text evidence="1">Part of the RNA polymerase complex.</text>
</comment>
<evidence type="ECO:0000256" key="1">
    <source>
        <dbReference type="HAMAP-Rule" id="MF_00866"/>
    </source>
</evidence>
<keyword evidence="1" id="KW-0963">Cytoplasm</keyword>
<dbReference type="Pfam" id="PF16992">
    <property type="entry name" value="RNA_pol_RpbG"/>
    <property type="match status" value="1"/>
</dbReference>
<dbReference type="EC" id="2.7.7.6" evidence="1"/>
<proteinExistence type="inferred from homology"/>
<organism evidence="2">
    <name type="scientific">Ignisphaera aggregans</name>
    <dbReference type="NCBI Taxonomy" id="334771"/>
    <lineage>
        <taxon>Archaea</taxon>
        <taxon>Thermoproteota</taxon>
        <taxon>Thermoprotei</taxon>
        <taxon>Desulfurococcales</taxon>
        <taxon>Desulfurococcaceae</taxon>
        <taxon>Ignisphaera</taxon>
    </lineage>
</organism>
<dbReference type="HAMAP" id="MF_00866">
    <property type="entry name" value="RNApol_arch_Rpo8"/>
    <property type="match status" value="1"/>
</dbReference>
<reference evidence="2" key="1">
    <citation type="journal article" date="2020" name="mSystems">
        <title>Genome- and Community-Level Interaction Insights into Carbon Utilization and Element Cycling Functions of Hydrothermarchaeota in Hydrothermal Sediment.</title>
        <authorList>
            <person name="Zhou Z."/>
            <person name="Liu Y."/>
            <person name="Xu W."/>
            <person name="Pan J."/>
            <person name="Luo Z.H."/>
            <person name="Li M."/>
        </authorList>
    </citation>
    <scope>NUCLEOTIDE SEQUENCE [LARGE SCALE GENOMIC DNA]</scope>
    <source>
        <strain evidence="2">SpSt-1121</strain>
    </source>
</reference>
<dbReference type="InterPro" id="IPR031555">
    <property type="entry name" value="RNA_pol_Rpo8"/>
</dbReference>
<comment type="similarity">
    <text evidence="1">Belongs to the archaeal Rpo8 RNA polymerase subunit family.</text>
</comment>
<dbReference type="GO" id="GO:0003899">
    <property type="term" value="F:DNA-directed RNA polymerase activity"/>
    <property type="evidence" value="ECO:0007669"/>
    <property type="project" value="UniProtKB-UniRule"/>
</dbReference>
<comment type="caution">
    <text evidence="2">The sequence shown here is derived from an EMBL/GenBank/DDBJ whole genome shotgun (WGS) entry which is preliminary data.</text>
</comment>
<dbReference type="AlphaFoldDB" id="A0A7C5XL63"/>
<evidence type="ECO:0000313" key="2">
    <source>
        <dbReference type="EMBL" id="HHP82282.1"/>
    </source>
</evidence>
<comment type="subcellular location">
    <subcellularLocation>
        <location evidence="1">Cytoplasm</location>
    </subcellularLocation>
</comment>